<accession>A0A1I1ZCB9</accession>
<dbReference type="PANTHER" id="PTHR34384:SF5">
    <property type="entry name" value="L-2,3-DIAMINOPROPANOATE--CITRATE LIGASE"/>
    <property type="match status" value="1"/>
</dbReference>
<gene>
    <name evidence="4" type="ORF">SAMN02799615_00679</name>
</gene>
<evidence type="ECO:0000313" key="5">
    <source>
        <dbReference type="Proteomes" id="UP000199477"/>
    </source>
</evidence>
<dbReference type="InterPro" id="IPR022770">
    <property type="entry name" value="IucA/IucC-like_C"/>
</dbReference>
<dbReference type="GO" id="GO:0016881">
    <property type="term" value="F:acid-amino acid ligase activity"/>
    <property type="evidence" value="ECO:0007669"/>
    <property type="project" value="UniProtKB-ARBA"/>
</dbReference>
<dbReference type="STRING" id="500610.SAMN02799615_00679"/>
<protein>
    <submittedName>
        <fullName evidence="4">Siderophore synthetase component</fullName>
    </submittedName>
</protein>
<feature type="domain" description="Aerobactin siderophore biosynthesis IucA/IucC N-terminal" evidence="2">
    <location>
        <begin position="152"/>
        <end position="376"/>
    </location>
</feature>
<dbReference type="Gene3D" id="1.10.510.40">
    <property type="match status" value="1"/>
</dbReference>
<feature type="domain" description="Aerobactin siderophore biosynthesis IucA/IucC-like C-terminal" evidence="3">
    <location>
        <begin position="405"/>
        <end position="564"/>
    </location>
</feature>
<dbReference type="GO" id="GO:0019290">
    <property type="term" value="P:siderophore biosynthetic process"/>
    <property type="evidence" value="ECO:0007669"/>
    <property type="project" value="InterPro"/>
</dbReference>
<keyword evidence="5" id="KW-1185">Reference proteome</keyword>
<dbReference type="InterPro" id="IPR043032">
    <property type="entry name" value="PvsD/AcsD-like_thumb_helix"/>
</dbReference>
<comment type="similarity">
    <text evidence="1">Belongs to the IucA/IucC family.</text>
</comment>
<evidence type="ECO:0000313" key="4">
    <source>
        <dbReference type="EMBL" id="SFE29376.1"/>
    </source>
</evidence>
<dbReference type="PANTHER" id="PTHR34384">
    <property type="entry name" value="L-2,3-DIAMINOPROPANOATE--CITRATE LIGASE"/>
    <property type="match status" value="1"/>
</dbReference>
<dbReference type="AlphaFoldDB" id="A0A1I1ZCB9"/>
<proteinExistence type="inferred from homology"/>
<evidence type="ECO:0000256" key="1">
    <source>
        <dbReference type="ARBA" id="ARBA00007832"/>
    </source>
</evidence>
<evidence type="ECO:0000259" key="2">
    <source>
        <dbReference type="Pfam" id="PF04183"/>
    </source>
</evidence>
<reference evidence="5" key="1">
    <citation type="submission" date="2016-10" db="EMBL/GenBank/DDBJ databases">
        <authorList>
            <person name="Varghese N."/>
            <person name="Submissions S."/>
        </authorList>
    </citation>
    <scope>NUCLEOTIDE SEQUENCE [LARGE SCALE GENOMIC DNA]</scope>
    <source>
        <strain evidence="5">UNC178MFTsu3.1</strain>
    </source>
</reference>
<dbReference type="EMBL" id="FONH01000002">
    <property type="protein sequence ID" value="SFE29376.1"/>
    <property type="molecule type" value="Genomic_DNA"/>
</dbReference>
<dbReference type="Pfam" id="PF04183">
    <property type="entry name" value="IucA_IucC"/>
    <property type="match status" value="1"/>
</dbReference>
<sequence length="584" mass="65375">MLQQAMREQWYAAQADAQAITCWLNCYLREFALPRGQADLDYRGLDRPAGLALGEGPLLRIDFAQAGYALCIRLGHGSRLGRCTYASAPYLKSTGEAWRCADAHATIHFLLERLAPECGFNAELLAQSDNSIEITRHLLQHAAAAPLRGDALIDAEQGMLWGHALHPAPKSREGVPIGQVLACSPEARVDIPLYWFRIDPRLLRTLGRNVRSTLAKVGGEEHLYPCHPWEAQRLLAHPLLREARERGWIEPLGMRGMQLQPTSSVRTMYHAELDYFLKMSIHVRLTNCVRKNAWYELESAVAMTELLEPAWRDVGERVPGFGVLLEPAATTLDFSALGGDPEAHRELTESFGILYRDNPGALVRERYHPQVAGALFTHDRHGVSVCKTMLRQGISASGYARAAVAWFEAYAGLLLDGVWVAFFRHGIVLEPHLQNTVLGFDRGMPSRVWVRDLEGTKLVRERWPEQQLGALSERARQSVHYSQELGWKRVAYCALVNNLAEAIFQLADGDAALEDRLWACIGAIAQRWQERFGTQPLLQGLLEGDALPSKNNLRTRLFKRADRDSDYTYLANPISPPAAARQVA</sequence>
<dbReference type="RefSeq" id="WP_026634004.1">
    <property type="nucleotide sequence ID" value="NZ_FONH01000002.1"/>
</dbReference>
<dbReference type="Gene3D" id="2.30.30.1240">
    <property type="entry name" value="AscD, thumb domain, four stranded beta-sheet"/>
    <property type="match status" value="1"/>
</dbReference>
<dbReference type="InterPro" id="IPR043033">
    <property type="entry name" value="PvsD/AcsD-like_thumb_beta"/>
</dbReference>
<dbReference type="Proteomes" id="UP000199477">
    <property type="component" value="Unassembled WGS sequence"/>
</dbReference>
<evidence type="ECO:0000259" key="3">
    <source>
        <dbReference type="Pfam" id="PF06276"/>
    </source>
</evidence>
<dbReference type="InterPro" id="IPR007310">
    <property type="entry name" value="Aerobactin_biosyn_IucA/IucC_N"/>
</dbReference>
<organism evidence="4 5">
    <name type="scientific">Dyella marensis</name>
    <dbReference type="NCBI Taxonomy" id="500610"/>
    <lineage>
        <taxon>Bacteria</taxon>
        <taxon>Pseudomonadati</taxon>
        <taxon>Pseudomonadota</taxon>
        <taxon>Gammaproteobacteria</taxon>
        <taxon>Lysobacterales</taxon>
        <taxon>Rhodanobacteraceae</taxon>
        <taxon>Dyella</taxon>
    </lineage>
</organism>
<dbReference type="Pfam" id="PF06276">
    <property type="entry name" value="FhuF"/>
    <property type="match status" value="1"/>
</dbReference>
<name>A0A1I1ZCB9_9GAMM</name>
<dbReference type="Gene3D" id="1.10.150.640">
    <property type="entry name" value="AcsD, thumb domain, helical bundle"/>
    <property type="match status" value="1"/>
</dbReference>
<dbReference type="InterPro" id="IPR037455">
    <property type="entry name" value="LucA/IucC-like"/>
</dbReference>